<evidence type="ECO:0000256" key="16">
    <source>
        <dbReference type="ARBA" id="ARBA00038053"/>
    </source>
</evidence>
<feature type="transmembrane region" description="Helical" evidence="21">
    <location>
        <begin position="288"/>
        <end position="309"/>
    </location>
</feature>
<dbReference type="GO" id="GO:0015648">
    <property type="term" value="F:lipid-linked peptidoglycan transporter activity"/>
    <property type="evidence" value="ECO:0007669"/>
    <property type="project" value="TreeGrafter"/>
</dbReference>
<feature type="transmembrane region" description="Helical" evidence="21">
    <location>
        <begin position="63"/>
        <end position="80"/>
    </location>
</feature>
<keyword evidence="8" id="KW-0133">Cell shape</keyword>
<dbReference type="GO" id="GO:0008360">
    <property type="term" value="P:regulation of cell shape"/>
    <property type="evidence" value="ECO:0007669"/>
    <property type="project" value="UniProtKB-KW"/>
</dbReference>
<comment type="pathway">
    <text evidence="2">Cell wall biogenesis; peptidoglycan biosynthesis.</text>
</comment>
<comment type="catalytic activity">
    <reaction evidence="20">
        <text>[GlcNAc-(1-&gt;4)-Mur2Ac(oyl-L-Ala-gamma-D-Glu-L-Lys-D-Ala-D-Ala)](n)-di-trans,octa-cis-undecaprenyl diphosphate + beta-D-GlcNAc-(1-&gt;4)-Mur2Ac(oyl-L-Ala-gamma-D-Glu-L-Lys-D-Ala-D-Ala)-di-trans,octa-cis-undecaprenyl diphosphate = [GlcNAc-(1-&gt;4)-Mur2Ac(oyl-L-Ala-gamma-D-Glu-L-Lys-D-Ala-D-Ala)](n+1)-di-trans,octa-cis-undecaprenyl diphosphate + di-trans,octa-cis-undecaprenyl diphosphate + H(+)</text>
        <dbReference type="Rhea" id="RHEA:23708"/>
        <dbReference type="Rhea" id="RHEA-COMP:9602"/>
        <dbReference type="Rhea" id="RHEA-COMP:9603"/>
        <dbReference type="ChEBI" id="CHEBI:15378"/>
        <dbReference type="ChEBI" id="CHEBI:58405"/>
        <dbReference type="ChEBI" id="CHEBI:60033"/>
        <dbReference type="ChEBI" id="CHEBI:78435"/>
        <dbReference type="EC" id="2.4.99.28"/>
    </reaction>
</comment>
<evidence type="ECO:0000256" key="14">
    <source>
        <dbReference type="ARBA" id="ARBA00032370"/>
    </source>
</evidence>
<feature type="transmembrane region" description="Helical" evidence="21">
    <location>
        <begin position="179"/>
        <end position="196"/>
    </location>
</feature>
<dbReference type="GO" id="GO:0051301">
    <property type="term" value="P:cell division"/>
    <property type="evidence" value="ECO:0007669"/>
    <property type="project" value="UniProtKB-KW"/>
</dbReference>
<keyword evidence="7 21" id="KW-0812">Transmembrane</keyword>
<evidence type="ECO:0000256" key="15">
    <source>
        <dbReference type="ARBA" id="ARBA00033270"/>
    </source>
</evidence>
<evidence type="ECO:0000256" key="12">
    <source>
        <dbReference type="ARBA" id="ARBA00023306"/>
    </source>
</evidence>
<evidence type="ECO:0000313" key="22">
    <source>
        <dbReference type="EMBL" id="MBI5252646.1"/>
    </source>
</evidence>
<keyword evidence="12" id="KW-0131">Cell cycle</keyword>
<organism evidence="22 23">
    <name type="scientific">Desulfomonile tiedjei</name>
    <dbReference type="NCBI Taxonomy" id="2358"/>
    <lineage>
        <taxon>Bacteria</taxon>
        <taxon>Pseudomonadati</taxon>
        <taxon>Thermodesulfobacteriota</taxon>
        <taxon>Desulfomonilia</taxon>
        <taxon>Desulfomonilales</taxon>
        <taxon>Desulfomonilaceae</taxon>
        <taxon>Desulfomonile</taxon>
    </lineage>
</organism>
<proteinExistence type="inferred from homology"/>
<dbReference type="InterPro" id="IPR013437">
    <property type="entry name" value="FtsW"/>
</dbReference>
<dbReference type="AlphaFoldDB" id="A0A9D6Z915"/>
<evidence type="ECO:0000256" key="20">
    <source>
        <dbReference type="ARBA" id="ARBA00049902"/>
    </source>
</evidence>
<dbReference type="PANTHER" id="PTHR30474:SF2">
    <property type="entry name" value="PEPTIDOGLYCAN GLYCOSYLTRANSFERASE FTSW-RELATED"/>
    <property type="match status" value="1"/>
</dbReference>
<feature type="transmembrane region" description="Helical" evidence="21">
    <location>
        <begin position="321"/>
        <end position="340"/>
    </location>
</feature>
<dbReference type="PANTHER" id="PTHR30474">
    <property type="entry name" value="CELL CYCLE PROTEIN"/>
    <property type="match status" value="1"/>
</dbReference>
<feature type="transmembrane region" description="Helical" evidence="21">
    <location>
        <begin position="121"/>
        <end position="143"/>
    </location>
</feature>
<feature type="transmembrane region" description="Helical" evidence="21">
    <location>
        <begin position="352"/>
        <end position="375"/>
    </location>
</feature>
<keyword evidence="13" id="KW-0961">Cell wall biogenesis/degradation</keyword>
<feature type="transmembrane region" description="Helical" evidence="21">
    <location>
        <begin position="25"/>
        <end position="51"/>
    </location>
</feature>
<comment type="similarity">
    <text evidence="16">Belongs to the SEDS family. FtsW subfamily.</text>
</comment>
<feature type="transmembrane region" description="Helical" evidence="21">
    <location>
        <begin position="203"/>
        <end position="225"/>
    </location>
</feature>
<dbReference type="GO" id="GO:0009252">
    <property type="term" value="P:peptidoglycan biosynthetic process"/>
    <property type="evidence" value="ECO:0007669"/>
    <property type="project" value="UniProtKB-KW"/>
</dbReference>
<keyword evidence="10 21" id="KW-1133">Transmembrane helix</keyword>
<evidence type="ECO:0000256" key="19">
    <source>
        <dbReference type="ARBA" id="ARBA00044770"/>
    </source>
</evidence>
<dbReference type="GO" id="GO:0008955">
    <property type="term" value="F:peptidoglycan glycosyltransferase activity"/>
    <property type="evidence" value="ECO:0007669"/>
    <property type="project" value="UniProtKB-EC"/>
</dbReference>
<evidence type="ECO:0000256" key="10">
    <source>
        <dbReference type="ARBA" id="ARBA00022989"/>
    </source>
</evidence>
<evidence type="ECO:0000256" key="11">
    <source>
        <dbReference type="ARBA" id="ARBA00023136"/>
    </source>
</evidence>
<evidence type="ECO:0000256" key="4">
    <source>
        <dbReference type="ARBA" id="ARBA00022618"/>
    </source>
</evidence>
<dbReference type="GO" id="GO:0005886">
    <property type="term" value="C:plasma membrane"/>
    <property type="evidence" value="ECO:0007669"/>
    <property type="project" value="UniProtKB-SubCell"/>
</dbReference>
<evidence type="ECO:0000256" key="6">
    <source>
        <dbReference type="ARBA" id="ARBA00022679"/>
    </source>
</evidence>
<evidence type="ECO:0000256" key="5">
    <source>
        <dbReference type="ARBA" id="ARBA00022676"/>
    </source>
</evidence>
<evidence type="ECO:0000256" key="3">
    <source>
        <dbReference type="ARBA" id="ARBA00022475"/>
    </source>
</evidence>
<dbReference type="EC" id="2.4.99.28" evidence="19"/>
<sequence>MEAAPRPQTDSGINPARRILGPDPFLLAMVALILTIGIVMLTSAGYIIAAGKFGDGFYFTKKQGLAMVVGLAVMYLFSLIKPNFWKIAALPLMGIGMVLLLLVFVPGIGVEMGGSNRWVRLPLGFFVQPSEFIKYALIMFIASSLAKKGDSIRDFAVGFLPHVLVMGVVVFFILLQPDFGTAVIVTLVGFLMLFVAGVRLQHLLGSLILCLPFLFYVAISAPYRIRRLQAFWDPWSDPLNSGYHTIHSLIAFGCGGFWGVGIGKGIQKLFYLPQPHTDFIFSVVGEELGLIGVMLLMLLFYLVICRGLVVAIRNSDKFQRYLAFGITSLIGLQAIVNMAVTMGMLPTKGLPLPFVSLGGTSLIMNLAGIGILMAITKAAQSGANEEKP</sequence>
<evidence type="ECO:0000256" key="7">
    <source>
        <dbReference type="ARBA" id="ARBA00022692"/>
    </source>
</evidence>
<dbReference type="NCBIfam" id="TIGR02614">
    <property type="entry name" value="ftsW"/>
    <property type="match status" value="1"/>
</dbReference>
<comment type="subcellular location">
    <subcellularLocation>
        <location evidence="1">Cell membrane</location>
        <topology evidence="1">Multi-pass membrane protein</topology>
    </subcellularLocation>
</comment>
<feature type="transmembrane region" description="Helical" evidence="21">
    <location>
        <begin position="155"/>
        <end position="173"/>
    </location>
</feature>
<evidence type="ECO:0000256" key="21">
    <source>
        <dbReference type="SAM" id="Phobius"/>
    </source>
</evidence>
<evidence type="ECO:0000256" key="17">
    <source>
        <dbReference type="ARBA" id="ARBA00041185"/>
    </source>
</evidence>
<evidence type="ECO:0000256" key="1">
    <source>
        <dbReference type="ARBA" id="ARBA00004651"/>
    </source>
</evidence>
<evidence type="ECO:0000256" key="13">
    <source>
        <dbReference type="ARBA" id="ARBA00023316"/>
    </source>
</evidence>
<dbReference type="GO" id="GO:0071555">
    <property type="term" value="P:cell wall organization"/>
    <property type="evidence" value="ECO:0007669"/>
    <property type="project" value="UniProtKB-KW"/>
</dbReference>
<dbReference type="Pfam" id="PF01098">
    <property type="entry name" value="FTSW_RODA_SPOVE"/>
    <property type="match status" value="1"/>
</dbReference>
<feature type="transmembrane region" description="Helical" evidence="21">
    <location>
        <begin position="87"/>
        <end position="109"/>
    </location>
</feature>
<keyword evidence="5" id="KW-0328">Glycosyltransferase</keyword>
<evidence type="ECO:0000256" key="18">
    <source>
        <dbReference type="ARBA" id="ARBA00041418"/>
    </source>
</evidence>
<keyword evidence="4" id="KW-0132">Cell division</keyword>
<keyword evidence="3" id="KW-1003">Cell membrane</keyword>
<keyword evidence="6" id="KW-0808">Transferase</keyword>
<gene>
    <name evidence="22" type="primary">ftsW</name>
    <name evidence="22" type="ORF">HY912_24385</name>
</gene>
<dbReference type="EMBL" id="JACRDE010000631">
    <property type="protein sequence ID" value="MBI5252646.1"/>
    <property type="molecule type" value="Genomic_DNA"/>
</dbReference>
<dbReference type="InterPro" id="IPR001182">
    <property type="entry name" value="FtsW/RodA"/>
</dbReference>
<keyword evidence="9" id="KW-0573">Peptidoglycan synthesis</keyword>
<reference evidence="22" key="1">
    <citation type="submission" date="2020-07" db="EMBL/GenBank/DDBJ databases">
        <title>Huge and variable diversity of episymbiotic CPR bacteria and DPANN archaea in groundwater ecosystems.</title>
        <authorList>
            <person name="He C.Y."/>
            <person name="Keren R."/>
            <person name="Whittaker M."/>
            <person name="Farag I.F."/>
            <person name="Doudna J."/>
            <person name="Cate J.H.D."/>
            <person name="Banfield J.F."/>
        </authorList>
    </citation>
    <scope>NUCLEOTIDE SEQUENCE</scope>
    <source>
        <strain evidence="22">NC_groundwater_1664_Pr3_B-0.1um_52_9</strain>
    </source>
</reference>
<dbReference type="GO" id="GO:0032153">
    <property type="term" value="C:cell division site"/>
    <property type="evidence" value="ECO:0007669"/>
    <property type="project" value="TreeGrafter"/>
</dbReference>
<name>A0A9D6Z915_9BACT</name>
<protein>
    <recommendedName>
        <fullName evidence="17">Probable peptidoglycan glycosyltransferase FtsW</fullName>
        <ecNumber evidence="19">2.4.99.28</ecNumber>
    </recommendedName>
    <alternativeName>
        <fullName evidence="18">Cell division protein FtsW</fullName>
    </alternativeName>
    <alternativeName>
        <fullName evidence="15">Cell wall polymerase</fullName>
    </alternativeName>
    <alternativeName>
        <fullName evidence="14">Peptidoglycan polymerase</fullName>
    </alternativeName>
</protein>
<evidence type="ECO:0000256" key="2">
    <source>
        <dbReference type="ARBA" id="ARBA00004752"/>
    </source>
</evidence>
<evidence type="ECO:0000313" key="23">
    <source>
        <dbReference type="Proteomes" id="UP000807825"/>
    </source>
</evidence>
<dbReference type="Proteomes" id="UP000807825">
    <property type="component" value="Unassembled WGS sequence"/>
</dbReference>
<evidence type="ECO:0000256" key="9">
    <source>
        <dbReference type="ARBA" id="ARBA00022984"/>
    </source>
</evidence>
<evidence type="ECO:0000256" key="8">
    <source>
        <dbReference type="ARBA" id="ARBA00022960"/>
    </source>
</evidence>
<accession>A0A9D6Z915</accession>
<comment type="caution">
    <text evidence="22">The sequence shown here is derived from an EMBL/GenBank/DDBJ whole genome shotgun (WGS) entry which is preliminary data.</text>
</comment>
<keyword evidence="11 21" id="KW-0472">Membrane</keyword>